<evidence type="ECO:0000313" key="2">
    <source>
        <dbReference type="EMBL" id="KAL2061085.1"/>
    </source>
</evidence>
<protein>
    <recommendedName>
        <fullName evidence="1">VOC domain-containing protein</fullName>
    </recommendedName>
</protein>
<dbReference type="InterPro" id="IPR037523">
    <property type="entry name" value="VOC_core"/>
</dbReference>
<evidence type="ECO:0000259" key="1">
    <source>
        <dbReference type="PROSITE" id="PS51819"/>
    </source>
</evidence>
<reference evidence="2 3" key="1">
    <citation type="journal article" date="2024" name="Commun. Biol.">
        <title>Comparative genomic analysis of thermophilic fungi reveals convergent evolutionary adaptations and gene losses.</title>
        <authorList>
            <person name="Steindorff A.S."/>
            <person name="Aguilar-Pontes M.V."/>
            <person name="Robinson A.J."/>
            <person name="Andreopoulos B."/>
            <person name="LaButti K."/>
            <person name="Kuo A."/>
            <person name="Mondo S."/>
            <person name="Riley R."/>
            <person name="Otillar R."/>
            <person name="Haridas S."/>
            <person name="Lipzen A."/>
            <person name="Grimwood J."/>
            <person name="Schmutz J."/>
            <person name="Clum A."/>
            <person name="Reid I.D."/>
            <person name="Moisan M.C."/>
            <person name="Butler G."/>
            <person name="Nguyen T.T.M."/>
            <person name="Dewar K."/>
            <person name="Conant G."/>
            <person name="Drula E."/>
            <person name="Henrissat B."/>
            <person name="Hansel C."/>
            <person name="Singer S."/>
            <person name="Hutchinson M.I."/>
            <person name="de Vries R.P."/>
            <person name="Natvig D.O."/>
            <person name="Powell A.J."/>
            <person name="Tsang A."/>
            <person name="Grigoriev I.V."/>
        </authorList>
    </citation>
    <scope>NUCLEOTIDE SEQUENCE [LARGE SCALE GENOMIC DNA]</scope>
    <source>
        <strain evidence="2 3">CBS 494.80</strain>
    </source>
</reference>
<dbReference type="InterPro" id="IPR029068">
    <property type="entry name" value="Glyas_Bleomycin-R_OHBP_Dase"/>
</dbReference>
<dbReference type="SUPFAM" id="SSF54593">
    <property type="entry name" value="Glyoxalase/Bleomycin resistance protein/Dihydroxybiphenyl dioxygenase"/>
    <property type="match status" value="1"/>
</dbReference>
<sequence>MLIPACKAFAERLGPRRKCWPQSVLNPLPTLNRDQLGLRKVGSREPGAPESRKEARFVILPNNSGSVRRTGYIKPCQRSSERETTASDIYVTTNMGKTHEVNFDKPGTKVLSPSTLAHVVLRTAQFKRMTDFYVTFLGGHVTVSNNFLCFITYDEEHHRIALIGDPNTVGKEKNTTGLEHIAFTFPTLSALLLAYRQRKIHDIVPAWCVNHGPTTSIYYKDPDGNMLETQVDNFDSVEAASEFMNGKEFMENPIGTDFDPDDMIQKIRDGVPESELKKRVEMGSRGLPDFDTM</sequence>
<dbReference type="Proteomes" id="UP001595075">
    <property type="component" value="Unassembled WGS sequence"/>
</dbReference>
<dbReference type="InterPro" id="IPR004360">
    <property type="entry name" value="Glyas_Fos-R_dOase_dom"/>
</dbReference>
<proteinExistence type="predicted"/>
<keyword evidence="3" id="KW-1185">Reference proteome</keyword>
<organism evidence="2 3">
    <name type="scientific">Oculimacula yallundae</name>
    <dbReference type="NCBI Taxonomy" id="86028"/>
    <lineage>
        <taxon>Eukaryota</taxon>
        <taxon>Fungi</taxon>
        <taxon>Dikarya</taxon>
        <taxon>Ascomycota</taxon>
        <taxon>Pezizomycotina</taxon>
        <taxon>Leotiomycetes</taxon>
        <taxon>Helotiales</taxon>
        <taxon>Ploettnerulaceae</taxon>
        <taxon>Oculimacula</taxon>
    </lineage>
</organism>
<dbReference type="Pfam" id="PF00903">
    <property type="entry name" value="Glyoxalase"/>
    <property type="match status" value="1"/>
</dbReference>
<dbReference type="PROSITE" id="PS51819">
    <property type="entry name" value="VOC"/>
    <property type="match status" value="1"/>
</dbReference>
<gene>
    <name evidence="2" type="ORF">VTL71DRAFT_9137</name>
</gene>
<comment type="caution">
    <text evidence="2">The sequence shown here is derived from an EMBL/GenBank/DDBJ whole genome shotgun (WGS) entry which is preliminary data.</text>
</comment>
<evidence type="ECO:0000313" key="3">
    <source>
        <dbReference type="Proteomes" id="UP001595075"/>
    </source>
</evidence>
<feature type="domain" description="VOC" evidence="1">
    <location>
        <begin position="115"/>
        <end position="232"/>
    </location>
</feature>
<name>A0ABR4BTW1_9HELO</name>
<accession>A0ABR4BTW1</accession>
<dbReference type="Gene3D" id="3.10.180.10">
    <property type="entry name" value="2,3-Dihydroxybiphenyl 1,2-Dioxygenase, domain 1"/>
    <property type="match status" value="1"/>
</dbReference>
<dbReference type="EMBL" id="JAZHXI010000020">
    <property type="protein sequence ID" value="KAL2061085.1"/>
    <property type="molecule type" value="Genomic_DNA"/>
</dbReference>